<proteinExistence type="predicted"/>
<name>A0A485KSG1_9STRA</name>
<evidence type="ECO:0000256" key="1">
    <source>
        <dbReference type="SAM" id="MobiDB-lite"/>
    </source>
</evidence>
<dbReference type="AlphaFoldDB" id="A0A485KSG1"/>
<dbReference type="EMBL" id="CAADRA010005279">
    <property type="protein sequence ID" value="VFT88067.1"/>
    <property type="molecule type" value="Genomic_DNA"/>
</dbReference>
<protein>
    <submittedName>
        <fullName evidence="3">Aste57867_11200 protein</fullName>
    </submittedName>
</protein>
<evidence type="ECO:0000313" key="2">
    <source>
        <dbReference type="EMBL" id="KAF0698159.1"/>
    </source>
</evidence>
<sequence>MALYKSLENDVTSFFLAQGSLFETLLNSLCCRVAAIEASHEAALVAAKQHGSRKPSVAPSAIDMAQVAHLVHESVRPIAAAVEQTAEQVGAVAYKLEGVDLELDRMSRASDKLFQMQSQLKHDHEAMQRHHDDALDKLALRCTEMQQQLTSVQLNVPDMDALEEQWLSKVQCGLSQSQLVTLAHEMAGASVACQGPVIHARAAIDTLLTASSSEPPMEALTDLQHDLAAIVHKLDAKSSVYDDHGPVDPKISAAMAHALKRVRWSMWAGLNDGKSATQTHLQVAMLKMDAMVTSVRSHCEHLQSELDRFAAHERQLELHLAACPRQEDILAQLSALQSQLTADLSNEAALASIDDLRLKLSGLPTSDSIQCIVQTLDKKADKDDMLRRLEQQNAAVDDAATLGLSKIPLKCLSCDQYLPKHQTSAPQTYHHQQMHPHSNQTHAMDTPFVKPPVPSPRHVLKPIVDTPSKRVAAGVRPKSSNLHGGATSAKQKHFVQDYVSKIAPSDPTLQPNQTLPSNRNAVDAMSSTTGLSKSNSMPLPERGGQRPQSCATRTVTLAFQFPDVPPINVPPASDLKRYSFYPVHEPANNE</sequence>
<gene>
    <name evidence="3" type="primary">Aste57867_11200</name>
    <name evidence="2" type="ORF">As57867_011158</name>
    <name evidence="3" type="ORF">ASTE57867_11200</name>
</gene>
<reference evidence="3 4" key="1">
    <citation type="submission" date="2019-03" db="EMBL/GenBank/DDBJ databases">
        <authorList>
            <person name="Gaulin E."/>
            <person name="Dumas B."/>
        </authorList>
    </citation>
    <scope>NUCLEOTIDE SEQUENCE [LARGE SCALE GENOMIC DNA]</scope>
    <source>
        <strain evidence="3">CBS 568.67</strain>
    </source>
</reference>
<dbReference type="Proteomes" id="UP000332933">
    <property type="component" value="Unassembled WGS sequence"/>
</dbReference>
<feature type="region of interest" description="Disordered" evidence="1">
    <location>
        <begin position="469"/>
        <end position="490"/>
    </location>
</feature>
<reference evidence="2" key="2">
    <citation type="submission" date="2019-06" db="EMBL/GenBank/DDBJ databases">
        <title>Genomics analysis of Aphanomyces spp. identifies a new class of oomycete effector associated with host adaptation.</title>
        <authorList>
            <person name="Gaulin E."/>
        </authorList>
    </citation>
    <scope>NUCLEOTIDE SEQUENCE</scope>
    <source>
        <strain evidence="2">CBS 578.67</strain>
    </source>
</reference>
<organism evidence="3 4">
    <name type="scientific">Aphanomyces stellatus</name>
    <dbReference type="NCBI Taxonomy" id="120398"/>
    <lineage>
        <taxon>Eukaryota</taxon>
        <taxon>Sar</taxon>
        <taxon>Stramenopiles</taxon>
        <taxon>Oomycota</taxon>
        <taxon>Saprolegniomycetes</taxon>
        <taxon>Saprolegniales</taxon>
        <taxon>Verrucalvaceae</taxon>
        <taxon>Aphanomyces</taxon>
    </lineage>
</organism>
<keyword evidence="4" id="KW-1185">Reference proteome</keyword>
<feature type="region of interest" description="Disordered" evidence="1">
    <location>
        <begin position="505"/>
        <end position="547"/>
    </location>
</feature>
<feature type="compositionally biased region" description="Polar residues" evidence="1">
    <location>
        <begin position="507"/>
        <end position="537"/>
    </location>
</feature>
<accession>A0A485KSG1</accession>
<dbReference type="EMBL" id="VJMH01005258">
    <property type="protein sequence ID" value="KAF0698159.1"/>
    <property type="molecule type" value="Genomic_DNA"/>
</dbReference>
<dbReference type="OrthoDB" id="79337at2759"/>
<evidence type="ECO:0000313" key="3">
    <source>
        <dbReference type="EMBL" id="VFT88067.1"/>
    </source>
</evidence>
<evidence type="ECO:0000313" key="4">
    <source>
        <dbReference type="Proteomes" id="UP000332933"/>
    </source>
</evidence>